<dbReference type="OrthoDB" id="7674631at2759"/>
<keyword evidence="3" id="KW-0805">Transcription regulation</keyword>
<comment type="subunit">
    <text evidence="1">Self-associates forming complexes of several hundred monomers.</text>
</comment>
<evidence type="ECO:0000256" key="3">
    <source>
        <dbReference type="ARBA" id="ARBA00023015"/>
    </source>
</evidence>
<accession>A0A0M9A6V3</accession>
<evidence type="ECO:0000256" key="5">
    <source>
        <dbReference type="ARBA" id="ARBA00025466"/>
    </source>
</evidence>
<dbReference type="EMBL" id="KQ435724">
    <property type="protein sequence ID" value="KOX78455.1"/>
    <property type="molecule type" value="Genomic_DNA"/>
</dbReference>
<dbReference type="InterPro" id="IPR001005">
    <property type="entry name" value="SANT/Myb"/>
</dbReference>
<sequence length="314" mass="35697">MPRNLSEADRKKNQFDKEERVHLLAIMKQYAPLLDKSASTLARKKIWTTIEDEFKRAGFTRKTSAQLKKYWQNYKYHCKKATASFAKVFLSLPIESLLPQVGYACRVGVATIDKLVFSADVPSNEVEQQQQGNKGNWMNSRKQAGASGDEEAVTGFGYHDRDLAEGNDVGPRSNETNANKEYDWPECNEKQMGKLAREDGGDGMRREGEEKDAGGTKGRNSASENERGAGSRGYVFLADYRSRLKHRLLLQQLETEEKRLKVKIAEMAIQEVQLRIKALSEDMRRTEELHRLRLARTAAAASRQTTFEWSSENP</sequence>
<dbReference type="InterPro" id="IPR028002">
    <property type="entry name" value="Myb_DNA-bind_5"/>
</dbReference>
<evidence type="ECO:0000313" key="9">
    <source>
        <dbReference type="EMBL" id="KOX78455.1"/>
    </source>
</evidence>
<protein>
    <recommendedName>
        <fullName evidence="2">Regulatory protein zeste</fullName>
    </recommendedName>
</protein>
<evidence type="ECO:0000256" key="7">
    <source>
        <dbReference type="SAM" id="MobiDB-lite"/>
    </source>
</evidence>
<reference evidence="9 10" key="1">
    <citation type="submission" date="2015-07" db="EMBL/GenBank/DDBJ databases">
        <title>The genome of Melipona quadrifasciata.</title>
        <authorList>
            <person name="Pan H."/>
            <person name="Kapheim K."/>
        </authorList>
    </citation>
    <scope>NUCLEOTIDE SEQUENCE [LARGE SCALE GENOMIC DNA]</scope>
    <source>
        <strain evidence="9">0111107301</strain>
        <tissue evidence="9">Whole body</tissue>
    </source>
</reference>
<dbReference type="PROSITE" id="PS50090">
    <property type="entry name" value="MYB_LIKE"/>
    <property type="match status" value="1"/>
</dbReference>
<dbReference type="Pfam" id="PF13873">
    <property type="entry name" value="Myb_DNA-bind_5"/>
    <property type="match status" value="1"/>
</dbReference>
<dbReference type="Proteomes" id="UP000053105">
    <property type="component" value="Unassembled WGS sequence"/>
</dbReference>
<dbReference type="AlphaFoldDB" id="A0A0M9A6V3"/>
<gene>
    <name evidence="9" type="ORF">WN51_07862</name>
</gene>
<proteinExistence type="predicted"/>
<evidence type="ECO:0000256" key="4">
    <source>
        <dbReference type="ARBA" id="ARBA00023163"/>
    </source>
</evidence>
<comment type="function">
    <text evidence="5">Involved in transvection phenomena (= synapsis-dependent gene expression), where the synaptic pairing of chromosomes carrying genes with which zeste interacts influences the expression of these genes. Zeste binds to DNA and stimulates transcription from a nearby promoter.</text>
</comment>
<feature type="compositionally biased region" description="Basic and acidic residues" evidence="7">
    <location>
        <begin position="178"/>
        <end position="214"/>
    </location>
</feature>
<feature type="coiled-coil region" evidence="6">
    <location>
        <begin position="250"/>
        <end position="289"/>
    </location>
</feature>
<keyword evidence="10" id="KW-1185">Reference proteome</keyword>
<keyword evidence="6" id="KW-0175">Coiled coil</keyword>
<evidence type="ECO:0000256" key="2">
    <source>
        <dbReference type="ARBA" id="ARBA00016807"/>
    </source>
</evidence>
<evidence type="ECO:0000256" key="6">
    <source>
        <dbReference type="SAM" id="Coils"/>
    </source>
</evidence>
<feature type="compositionally biased region" description="Polar residues" evidence="7">
    <location>
        <begin position="125"/>
        <end position="142"/>
    </location>
</feature>
<name>A0A0M9A6V3_9HYME</name>
<feature type="region of interest" description="Disordered" evidence="7">
    <location>
        <begin position="124"/>
        <end position="229"/>
    </location>
</feature>
<feature type="domain" description="Myb-like" evidence="8">
    <location>
        <begin position="7"/>
        <end position="75"/>
    </location>
</feature>
<evidence type="ECO:0000256" key="1">
    <source>
        <dbReference type="ARBA" id="ARBA00011764"/>
    </source>
</evidence>
<keyword evidence="4" id="KW-0804">Transcription</keyword>
<organism evidence="9 10">
    <name type="scientific">Melipona quadrifasciata</name>
    <dbReference type="NCBI Taxonomy" id="166423"/>
    <lineage>
        <taxon>Eukaryota</taxon>
        <taxon>Metazoa</taxon>
        <taxon>Ecdysozoa</taxon>
        <taxon>Arthropoda</taxon>
        <taxon>Hexapoda</taxon>
        <taxon>Insecta</taxon>
        <taxon>Pterygota</taxon>
        <taxon>Neoptera</taxon>
        <taxon>Endopterygota</taxon>
        <taxon>Hymenoptera</taxon>
        <taxon>Apocrita</taxon>
        <taxon>Aculeata</taxon>
        <taxon>Apoidea</taxon>
        <taxon>Anthophila</taxon>
        <taxon>Apidae</taxon>
        <taxon>Melipona</taxon>
    </lineage>
</organism>
<evidence type="ECO:0000313" key="10">
    <source>
        <dbReference type="Proteomes" id="UP000053105"/>
    </source>
</evidence>
<evidence type="ECO:0000259" key="8">
    <source>
        <dbReference type="PROSITE" id="PS50090"/>
    </source>
</evidence>